<dbReference type="SUPFAM" id="SSF53474">
    <property type="entry name" value="alpha/beta-Hydrolases"/>
    <property type="match status" value="1"/>
</dbReference>
<feature type="compositionally biased region" description="Acidic residues" evidence="1">
    <location>
        <begin position="373"/>
        <end position="404"/>
    </location>
</feature>
<feature type="compositionally biased region" description="Polar residues" evidence="1">
    <location>
        <begin position="488"/>
        <end position="505"/>
    </location>
</feature>
<protein>
    <recommendedName>
        <fullName evidence="4">Fungal lipase-like domain-containing protein</fullName>
    </recommendedName>
</protein>
<dbReference type="PANTHER" id="PTHR31479">
    <property type="entry name" value="ALPHA/BETA-HYDROLASES SUPERFAMILY PROTEIN"/>
    <property type="match status" value="1"/>
</dbReference>
<dbReference type="InterPro" id="IPR029058">
    <property type="entry name" value="AB_hydrolase_fold"/>
</dbReference>
<feature type="compositionally biased region" description="Low complexity" evidence="1">
    <location>
        <begin position="463"/>
        <end position="473"/>
    </location>
</feature>
<proteinExistence type="predicted"/>
<evidence type="ECO:0008006" key="4">
    <source>
        <dbReference type="Google" id="ProtNLM"/>
    </source>
</evidence>
<dbReference type="PANTHER" id="PTHR31479:SF39">
    <property type="entry name" value="FUNGAL LIPASE-LIKE DOMAIN-CONTAINING PROTEIN"/>
    <property type="match status" value="1"/>
</dbReference>
<evidence type="ECO:0000313" key="3">
    <source>
        <dbReference type="Proteomes" id="UP000244005"/>
    </source>
</evidence>
<feature type="compositionally biased region" description="Basic and acidic residues" evidence="1">
    <location>
        <begin position="474"/>
        <end position="487"/>
    </location>
</feature>
<dbReference type="Gene3D" id="3.40.50.1820">
    <property type="entry name" value="alpha/beta hydrolase"/>
    <property type="match status" value="1"/>
</dbReference>
<dbReference type="OrthoDB" id="58570at2759"/>
<sequence>MSHNKKKKNEAKAQDPEEIFHADYQQLDEREKKIKKRAIYVRLVYGIYDRCKAKPPEDHEEWWTKVHYQLLPLEAILTPDERHHYAPELKDESKNKYFGVFLRNEDSPLAEAPEWVVAIRGTKFSGTKRALVDIENNVKIVLEKLNSSTLIRLLKHVVWRLGEENRYCNVDVTGHSLGAAAGLLVCRRLALDGCVVEGHFFNPPLITLDSLARTFAPWEVYDAGRRIGKKVLPAEDRTERRKTAKEEFYRLENWSPYLYVNKYDLLGCKFVSNLKKPIHETVDGDQSWYKRLYPYSNEFTQMLVGKTESYHLFPSAHLVTIKAYSRLRPYSAHRLSNWIHPNLKYDFKHVKADDIQKFSSQCSMSPEEGPNMEPEEIGTDDEGPSEVSAEDECSSDGSAEDECPSDGSAEDPMGKGEEQGGDTEVEISSQGLRPPRQPPMYTPSGARGAPSAIGVRVCRTSKEFSSGEASSFEGRTRVHGSSDRLQHCSESNSGTSRQGGSVTTGNRERVGARGVLDSNIGDTRSIACSQIGGKGKGVGGFRGC</sequence>
<evidence type="ECO:0000313" key="2">
    <source>
        <dbReference type="EMBL" id="PTQ31795.1"/>
    </source>
</evidence>
<dbReference type="AlphaFoldDB" id="A0A2R6WD64"/>
<evidence type="ECO:0000256" key="1">
    <source>
        <dbReference type="SAM" id="MobiDB-lite"/>
    </source>
</evidence>
<feature type="region of interest" description="Disordered" evidence="1">
    <location>
        <begin position="361"/>
        <end position="517"/>
    </location>
</feature>
<organism evidence="2 3">
    <name type="scientific">Marchantia polymorpha</name>
    <name type="common">Common liverwort</name>
    <name type="synonym">Marchantia aquatica</name>
    <dbReference type="NCBI Taxonomy" id="3197"/>
    <lineage>
        <taxon>Eukaryota</taxon>
        <taxon>Viridiplantae</taxon>
        <taxon>Streptophyta</taxon>
        <taxon>Embryophyta</taxon>
        <taxon>Marchantiophyta</taxon>
        <taxon>Marchantiopsida</taxon>
        <taxon>Marchantiidae</taxon>
        <taxon>Marchantiales</taxon>
        <taxon>Marchantiaceae</taxon>
        <taxon>Marchantia</taxon>
    </lineage>
</organism>
<dbReference type="EMBL" id="KZ772778">
    <property type="protein sequence ID" value="PTQ31795.1"/>
    <property type="molecule type" value="Genomic_DNA"/>
</dbReference>
<gene>
    <name evidence="2" type="ORF">MARPO_0106s0001</name>
</gene>
<reference evidence="3" key="1">
    <citation type="journal article" date="2017" name="Cell">
        <title>Insights into land plant evolution garnered from the Marchantia polymorpha genome.</title>
        <authorList>
            <person name="Bowman J.L."/>
            <person name="Kohchi T."/>
            <person name="Yamato K.T."/>
            <person name="Jenkins J."/>
            <person name="Shu S."/>
            <person name="Ishizaki K."/>
            <person name="Yamaoka S."/>
            <person name="Nishihama R."/>
            <person name="Nakamura Y."/>
            <person name="Berger F."/>
            <person name="Adam C."/>
            <person name="Aki S.S."/>
            <person name="Althoff F."/>
            <person name="Araki T."/>
            <person name="Arteaga-Vazquez M.A."/>
            <person name="Balasubrmanian S."/>
            <person name="Barry K."/>
            <person name="Bauer D."/>
            <person name="Boehm C.R."/>
            <person name="Briginshaw L."/>
            <person name="Caballero-Perez J."/>
            <person name="Catarino B."/>
            <person name="Chen F."/>
            <person name="Chiyoda S."/>
            <person name="Chovatia M."/>
            <person name="Davies K.M."/>
            <person name="Delmans M."/>
            <person name="Demura T."/>
            <person name="Dierschke T."/>
            <person name="Dolan L."/>
            <person name="Dorantes-Acosta A.E."/>
            <person name="Eklund D.M."/>
            <person name="Florent S.N."/>
            <person name="Flores-Sandoval E."/>
            <person name="Fujiyama A."/>
            <person name="Fukuzawa H."/>
            <person name="Galik B."/>
            <person name="Grimanelli D."/>
            <person name="Grimwood J."/>
            <person name="Grossniklaus U."/>
            <person name="Hamada T."/>
            <person name="Haseloff J."/>
            <person name="Hetherington A.J."/>
            <person name="Higo A."/>
            <person name="Hirakawa Y."/>
            <person name="Hundley H.N."/>
            <person name="Ikeda Y."/>
            <person name="Inoue K."/>
            <person name="Inoue S.I."/>
            <person name="Ishida S."/>
            <person name="Jia Q."/>
            <person name="Kakita M."/>
            <person name="Kanazawa T."/>
            <person name="Kawai Y."/>
            <person name="Kawashima T."/>
            <person name="Kennedy M."/>
            <person name="Kinose K."/>
            <person name="Kinoshita T."/>
            <person name="Kohara Y."/>
            <person name="Koide E."/>
            <person name="Komatsu K."/>
            <person name="Kopischke S."/>
            <person name="Kubo M."/>
            <person name="Kyozuka J."/>
            <person name="Lagercrantz U."/>
            <person name="Lin S.S."/>
            <person name="Lindquist E."/>
            <person name="Lipzen A.M."/>
            <person name="Lu C.W."/>
            <person name="De Luna E."/>
            <person name="Martienssen R.A."/>
            <person name="Minamino N."/>
            <person name="Mizutani M."/>
            <person name="Mizutani M."/>
            <person name="Mochizuki N."/>
            <person name="Monte I."/>
            <person name="Mosher R."/>
            <person name="Nagasaki H."/>
            <person name="Nakagami H."/>
            <person name="Naramoto S."/>
            <person name="Nishitani K."/>
            <person name="Ohtani M."/>
            <person name="Okamoto T."/>
            <person name="Okumura M."/>
            <person name="Phillips J."/>
            <person name="Pollak B."/>
            <person name="Reinders A."/>
            <person name="Rovekamp M."/>
            <person name="Sano R."/>
            <person name="Sawa S."/>
            <person name="Schmid M.W."/>
            <person name="Shirakawa M."/>
            <person name="Solano R."/>
            <person name="Spunde A."/>
            <person name="Suetsugu N."/>
            <person name="Sugano S."/>
            <person name="Sugiyama A."/>
            <person name="Sun R."/>
            <person name="Suzuki Y."/>
            <person name="Takenaka M."/>
            <person name="Takezawa D."/>
            <person name="Tomogane H."/>
            <person name="Tsuzuki M."/>
            <person name="Ueda T."/>
            <person name="Umeda M."/>
            <person name="Ward J.M."/>
            <person name="Watanabe Y."/>
            <person name="Yazaki K."/>
            <person name="Yokoyama R."/>
            <person name="Yoshitake Y."/>
            <person name="Yotsui I."/>
            <person name="Zachgo S."/>
            <person name="Schmutz J."/>
        </authorList>
    </citation>
    <scope>NUCLEOTIDE SEQUENCE [LARGE SCALE GENOMIC DNA]</scope>
    <source>
        <strain evidence="3">Tak-1</strain>
    </source>
</reference>
<accession>A0A2R6WD64</accession>
<dbReference type="Proteomes" id="UP000244005">
    <property type="component" value="Unassembled WGS sequence"/>
</dbReference>
<keyword evidence="3" id="KW-1185">Reference proteome</keyword>
<name>A0A2R6WD64_MARPO</name>